<sequence length="72" mass="7916">KITAFQFQSSPSQEASLLIDGSTPLEVILDIVSGDIIFAGCGQCSAELETDENSIYRPCYPCLPHTGVRRYY</sequence>
<feature type="non-terminal residue" evidence="2">
    <location>
        <position position="72"/>
    </location>
</feature>
<dbReference type="PANTHER" id="PTHR14495:SF2">
    <property type="entry name" value="SHIELDIN COMPLEX SUBUNIT 2"/>
    <property type="match status" value="1"/>
</dbReference>
<gene>
    <name evidence="2" type="ORF">M9458_026773</name>
</gene>
<accession>A0ABD0PVF9</accession>
<dbReference type="Pfam" id="PF15793">
    <property type="entry name" value="SHLD2_C"/>
    <property type="match status" value="1"/>
</dbReference>
<proteinExistence type="predicted"/>
<organism evidence="2 3">
    <name type="scientific">Cirrhinus mrigala</name>
    <name type="common">Mrigala</name>
    <dbReference type="NCBI Taxonomy" id="683832"/>
    <lineage>
        <taxon>Eukaryota</taxon>
        <taxon>Metazoa</taxon>
        <taxon>Chordata</taxon>
        <taxon>Craniata</taxon>
        <taxon>Vertebrata</taxon>
        <taxon>Euteleostomi</taxon>
        <taxon>Actinopterygii</taxon>
        <taxon>Neopterygii</taxon>
        <taxon>Teleostei</taxon>
        <taxon>Ostariophysi</taxon>
        <taxon>Cypriniformes</taxon>
        <taxon>Cyprinidae</taxon>
        <taxon>Labeoninae</taxon>
        <taxon>Labeonini</taxon>
        <taxon>Cirrhinus</taxon>
    </lineage>
</organism>
<evidence type="ECO:0000313" key="3">
    <source>
        <dbReference type="Proteomes" id="UP001529510"/>
    </source>
</evidence>
<protein>
    <recommendedName>
        <fullName evidence="1">Shieldin complex subunit 2 C-terminal domain-containing protein</fullName>
    </recommendedName>
</protein>
<dbReference type="PANTHER" id="PTHR14495">
    <property type="entry name" value="SHIELDIN COMPLEX SUBUNIT 2"/>
    <property type="match status" value="1"/>
</dbReference>
<keyword evidence="3" id="KW-1185">Reference proteome</keyword>
<dbReference type="AlphaFoldDB" id="A0ABD0PVF9"/>
<feature type="non-terminal residue" evidence="2">
    <location>
        <position position="1"/>
    </location>
</feature>
<dbReference type="InterPro" id="IPR031589">
    <property type="entry name" value="SHLD2_C"/>
</dbReference>
<dbReference type="InterPro" id="IPR029715">
    <property type="entry name" value="FAM35A"/>
</dbReference>
<dbReference type="Proteomes" id="UP001529510">
    <property type="component" value="Unassembled WGS sequence"/>
</dbReference>
<feature type="domain" description="Shieldin complex subunit 2 C-terminal" evidence="1">
    <location>
        <begin position="1"/>
        <end position="72"/>
    </location>
</feature>
<reference evidence="2 3" key="1">
    <citation type="submission" date="2024-05" db="EMBL/GenBank/DDBJ databases">
        <title>Genome sequencing and assembly of Indian major carp, Cirrhinus mrigala (Hamilton, 1822).</title>
        <authorList>
            <person name="Mohindra V."/>
            <person name="Chowdhury L.M."/>
            <person name="Lal K."/>
            <person name="Jena J.K."/>
        </authorList>
    </citation>
    <scope>NUCLEOTIDE SEQUENCE [LARGE SCALE GENOMIC DNA]</scope>
    <source>
        <strain evidence="2">CM1030</strain>
        <tissue evidence="2">Blood</tissue>
    </source>
</reference>
<dbReference type="EMBL" id="JAMKFB020000013">
    <property type="protein sequence ID" value="KAL0177879.1"/>
    <property type="molecule type" value="Genomic_DNA"/>
</dbReference>
<name>A0ABD0PVF9_CIRMR</name>
<evidence type="ECO:0000259" key="1">
    <source>
        <dbReference type="Pfam" id="PF15793"/>
    </source>
</evidence>
<evidence type="ECO:0000313" key="2">
    <source>
        <dbReference type="EMBL" id="KAL0177879.1"/>
    </source>
</evidence>
<comment type="caution">
    <text evidence="2">The sequence shown here is derived from an EMBL/GenBank/DDBJ whole genome shotgun (WGS) entry which is preliminary data.</text>
</comment>